<dbReference type="InterPro" id="IPR000182">
    <property type="entry name" value="GNAT_dom"/>
</dbReference>
<organism evidence="2">
    <name type="scientific">bioreactor metagenome</name>
    <dbReference type="NCBI Taxonomy" id="1076179"/>
    <lineage>
        <taxon>unclassified sequences</taxon>
        <taxon>metagenomes</taxon>
        <taxon>ecological metagenomes</taxon>
    </lineage>
</organism>
<gene>
    <name evidence="2" type="ORF">SDC9_121899</name>
</gene>
<evidence type="ECO:0000313" key="2">
    <source>
        <dbReference type="EMBL" id="MPM74910.1"/>
    </source>
</evidence>
<comment type="caution">
    <text evidence="2">The sequence shown here is derived from an EMBL/GenBank/DDBJ whole genome shotgun (WGS) entry which is preliminary data.</text>
</comment>
<reference evidence="2" key="1">
    <citation type="submission" date="2019-08" db="EMBL/GenBank/DDBJ databases">
        <authorList>
            <person name="Kucharzyk K."/>
            <person name="Murdoch R.W."/>
            <person name="Higgins S."/>
            <person name="Loffler F."/>
        </authorList>
    </citation>
    <scope>NUCLEOTIDE SEQUENCE</scope>
</reference>
<dbReference type="EMBL" id="VSSQ01026275">
    <property type="protein sequence ID" value="MPM74910.1"/>
    <property type="molecule type" value="Genomic_DNA"/>
</dbReference>
<accession>A0A645CDB1</accession>
<dbReference type="PANTHER" id="PTHR43233">
    <property type="entry name" value="FAMILY N-ACETYLTRANSFERASE, PUTATIVE (AFU_ORTHOLOGUE AFUA_6G03350)-RELATED"/>
    <property type="match status" value="1"/>
</dbReference>
<dbReference type="Pfam" id="PF13508">
    <property type="entry name" value="Acetyltransf_7"/>
    <property type="match status" value="1"/>
</dbReference>
<proteinExistence type="predicted"/>
<protein>
    <recommendedName>
        <fullName evidence="1">N-acetyltransferase domain-containing protein</fullName>
    </recommendedName>
</protein>
<dbReference type="Gene3D" id="3.40.630.30">
    <property type="match status" value="1"/>
</dbReference>
<dbReference type="AlphaFoldDB" id="A0A645CDB1"/>
<dbReference type="InterPro" id="IPR016181">
    <property type="entry name" value="Acyl_CoA_acyltransferase"/>
</dbReference>
<dbReference type="PANTHER" id="PTHR43233:SF1">
    <property type="entry name" value="FAMILY N-ACETYLTRANSFERASE, PUTATIVE (AFU_ORTHOLOGUE AFUA_6G03350)-RELATED"/>
    <property type="match status" value="1"/>
</dbReference>
<dbReference type="SUPFAM" id="SSF55729">
    <property type="entry name" value="Acyl-CoA N-acyltransferases (Nat)"/>
    <property type="match status" value="1"/>
</dbReference>
<name>A0A645CDB1_9ZZZZ</name>
<evidence type="ECO:0000259" key="1">
    <source>
        <dbReference type="PROSITE" id="PS51186"/>
    </source>
</evidence>
<dbReference type="InterPro" id="IPR053144">
    <property type="entry name" value="Acetyltransferase_Butenolide"/>
</dbReference>
<dbReference type="GO" id="GO:0016747">
    <property type="term" value="F:acyltransferase activity, transferring groups other than amino-acyl groups"/>
    <property type="evidence" value="ECO:0007669"/>
    <property type="project" value="InterPro"/>
</dbReference>
<dbReference type="CDD" id="cd04301">
    <property type="entry name" value="NAT_SF"/>
    <property type="match status" value="1"/>
</dbReference>
<feature type="domain" description="N-acetyltransferase" evidence="1">
    <location>
        <begin position="13"/>
        <end position="151"/>
    </location>
</feature>
<dbReference type="PROSITE" id="PS51186">
    <property type="entry name" value="GNAT"/>
    <property type="match status" value="1"/>
</dbReference>
<sequence>MGVGTIVWKMNDYIISTDTSLLDIVVIHRFISEESYWGKGRSRELVVKSMHNSACCFGVYHERNGEPKQIGFARVVSDLTTFAYIADVFILNEYRGKGLGKWLLRTIVNHPEIKGLKRVTLFTKTPVFYEKVMFKIFDQNFQSKFMELKNPSI</sequence>